<organism evidence="1 2">
    <name type="scientific">Micavibrio aeruginosavorus EPB</name>
    <dbReference type="NCBI Taxonomy" id="349215"/>
    <lineage>
        <taxon>Bacteria</taxon>
        <taxon>Pseudomonadati</taxon>
        <taxon>Bdellovibrionota</taxon>
        <taxon>Bdellovibrionia</taxon>
        <taxon>Bdellovibrionales</taxon>
        <taxon>Pseudobdellovibrionaceae</taxon>
        <taxon>Micavibrio</taxon>
    </lineage>
</organism>
<dbReference type="STRING" id="349215.A11S_2139"/>
<evidence type="ECO:0000313" key="1">
    <source>
        <dbReference type="EMBL" id="AGH98937.1"/>
    </source>
</evidence>
<dbReference type="KEGG" id="man:A11S_2139"/>
<dbReference type="OrthoDB" id="7366892at2"/>
<accession>M4VHR0</accession>
<dbReference type="HOGENOM" id="CLU_1523460_0_0_5"/>
<name>M4VHR0_9BACT</name>
<protein>
    <submittedName>
        <fullName evidence="1">Uncharacterized protein</fullName>
    </submittedName>
</protein>
<evidence type="ECO:0000313" key="2">
    <source>
        <dbReference type="Proteomes" id="UP000011932"/>
    </source>
</evidence>
<gene>
    <name evidence="1" type="ORF">A11S_2139</name>
</gene>
<sequence>MTLQTDLQDAVARVQSDSQVLHNIVHGDDQTVVPTEGGNVKSVAKAIKDIEDTIQQGLNDLGAAGEQLAEAVADAEESRDQAAEHAHTAQTLADALNLPTDLIGKAGMLLAVKEDESGYEPIESKGVFYGLRKDGAKLLAESGDGTFAAKDYPVWFITLPGVDFSIGPDGHLLINI</sequence>
<reference evidence="1 2" key="1">
    <citation type="journal article" date="2013" name="ISME J.">
        <title>By their genes ye shall know them: genomic signatures of predatory bacteria.</title>
        <authorList>
            <person name="Pasternak Z."/>
            <person name="Pietrokovski S."/>
            <person name="Rotem O."/>
            <person name="Gophna U."/>
            <person name="Lurie-Weinberger M.N."/>
            <person name="Jurkevitch E."/>
        </authorList>
    </citation>
    <scope>NUCLEOTIDE SEQUENCE [LARGE SCALE GENOMIC DNA]</scope>
    <source>
        <strain evidence="1">EPB</strain>
    </source>
</reference>
<dbReference type="Proteomes" id="UP000011932">
    <property type="component" value="Chromosome"/>
</dbReference>
<dbReference type="AlphaFoldDB" id="M4VHR0"/>
<dbReference type="RefSeq" id="WP_015468451.1">
    <property type="nucleotide sequence ID" value="NC_020812.1"/>
</dbReference>
<dbReference type="EMBL" id="CP003538">
    <property type="protein sequence ID" value="AGH98937.1"/>
    <property type="molecule type" value="Genomic_DNA"/>
</dbReference>
<proteinExistence type="predicted"/>